<evidence type="ECO:0000259" key="3">
    <source>
        <dbReference type="PROSITE" id="PS50970"/>
    </source>
</evidence>
<dbReference type="EMBL" id="UINC01001155">
    <property type="protein sequence ID" value="SUZ72702.1"/>
    <property type="molecule type" value="Genomic_DNA"/>
</dbReference>
<evidence type="ECO:0000256" key="2">
    <source>
        <dbReference type="ARBA" id="ARBA00022679"/>
    </source>
</evidence>
<name>A0A381Q069_9ZZZZ</name>
<dbReference type="InterPro" id="IPR036589">
    <property type="entry name" value="HCY_dom_sf"/>
</dbReference>
<dbReference type="GO" id="GO:0009086">
    <property type="term" value="P:methionine biosynthetic process"/>
    <property type="evidence" value="ECO:0007669"/>
    <property type="project" value="InterPro"/>
</dbReference>
<dbReference type="GO" id="GO:0008168">
    <property type="term" value="F:methyltransferase activity"/>
    <property type="evidence" value="ECO:0007669"/>
    <property type="project" value="UniProtKB-KW"/>
</dbReference>
<sequence>MGTELIRRGLDLPLPLWSADINLTHPESVQQVHDAYIAAGSDVITTNTFRTTPWTYRKAGYTPLRALERARDSLLKAVELANKAAMDTVRVAGSITAVEDCYTPELYPGKTAVEDTYGTALEWFLESDIDLVLFETMGNMEEIKIAMELSSNLMRERWLSLILQDKSHLLDGTRLESVLDTLGEQNISVLLFNCNKIETTLDALHNFDEKWSGIWGAYPNLGITDFENHYFEILDNSKFEASIKEILHQNPDVIGVCCGSTPRHIELIKSYIMEGENASENQTVL</sequence>
<proteinExistence type="predicted"/>
<dbReference type="PANTHER" id="PTHR11103:SF18">
    <property type="entry name" value="SLR1189 PROTEIN"/>
    <property type="match status" value="1"/>
</dbReference>
<accession>A0A381Q069</accession>
<keyword evidence="1" id="KW-0489">Methyltransferase</keyword>
<reference evidence="4" key="1">
    <citation type="submission" date="2018-05" db="EMBL/GenBank/DDBJ databases">
        <authorList>
            <person name="Lanie J.A."/>
            <person name="Ng W.-L."/>
            <person name="Kazmierczak K.M."/>
            <person name="Andrzejewski T.M."/>
            <person name="Davidsen T.M."/>
            <person name="Wayne K.J."/>
            <person name="Tettelin H."/>
            <person name="Glass J.I."/>
            <person name="Rusch D."/>
            <person name="Podicherti R."/>
            <person name="Tsui H.-C.T."/>
            <person name="Winkler M.E."/>
        </authorList>
    </citation>
    <scope>NUCLEOTIDE SEQUENCE</scope>
</reference>
<keyword evidence="2" id="KW-0808">Transferase</keyword>
<dbReference type="PANTHER" id="PTHR11103">
    <property type="entry name" value="SLR1189 PROTEIN"/>
    <property type="match status" value="1"/>
</dbReference>
<dbReference type="Pfam" id="PF02574">
    <property type="entry name" value="S-methyl_trans"/>
    <property type="match status" value="1"/>
</dbReference>
<organism evidence="4">
    <name type="scientific">marine metagenome</name>
    <dbReference type="NCBI Taxonomy" id="408172"/>
    <lineage>
        <taxon>unclassified sequences</taxon>
        <taxon>metagenomes</taxon>
        <taxon>ecological metagenomes</taxon>
    </lineage>
</organism>
<dbReference type="GO" id="GO:0008270">
    <property type="term" value="F:zinc ion binding"/>
    <property type="evidence" value="ECO:0007669"/>
    <property type="project" value="InterPro"/>
</dbReference>
<feature type="domain" description="Hcy-binding" evidence="3">
    <location>
        <begin position="1"/>
        <end position="272"/>
    </location>
</feature>
<dbReference type="SUPFAM" id="SSF82282">
    <property type="entry name" value="Homocysteine S-methyltransferase"/>
    <property type="match status" value="1"/>
</dbReference>
<dbReference type="PROSITE" id="PS50970">
    <property type="entry name" value="HCY"/>
    <property type="match status" value="1"/>
</dbReference>
<evidence type="ECO:0000256" key="1">
    <source>
        <dbReference type="ARBA" id="ARBA00022603"/>
    </source>
</evidence>
<protein>
    <recommendedName>
        <fullName evidence="3">Hcy-binding domain-containing protein</fullName>
    </recommendedName>
</protein>
<dbReference type="InterPro" id="IPR003726">
    <property type="entry name" value="HCY_dom"/>
</dbReference>
<gene>
    <name evidence="4" type="ORF">METZ01_LOCUS25556</name>
</gene>
<dbReference type="GO" id="GO:0032259">
    <property type="term" value="P:methylation"/>
    <property type="evidence" value="ECO:0007669"/>
    <property type="project" value="UniProtKB-KW"/>
</dbReference>
<dbReference type="Gene3D" id="3.20.20.330">
    <property type="entry name" value="Homocysteine-binding-like domain"/>
    <property type="match status" value="1"/>
</dbReference>
<dbReference type="AlphaFoldDB" id="A0A381Q069"/>
<evidence type="ECO:0000313" key="4">
    <source>
        <dbReference type="EMBL" id="SUZ72702.1"/>
    </source>
</evidence>